<dbReference type="EMBL" id="AUXT01000001">
    <property type="protein sequence ID" value="KZN58813.1"/>
    <property type="molecule type" value="Genomic_DNA"/>
</dbReference>
<accession>A0A167I291</accession>
<protein>
    <recommendedName>
        <fullName evidence="3">ABC transporter domain-containing protein</fullName>
    </recommendedName>
</protein>
<dbReference type="RefSeq" id="WP_269202092.1">
    <property type="nucleotide sequence ID" value="NZ_AUXT01000001.1"/>
</dbReference>
<evidence type="ECO:0000313" key="2">
    <source>
        <dbReference type="Proteomes" id="UP000076587"/>
    </source>
</evidence>
<dbReference type="Proteomes" id="UP000076587">
    <property type="component" value="Unassembled WGS sequence"/>
</dbReference>
<evidence type="ECO:0008006" key="3">
    <source>
        <dbReference type="Google" id="ProtNLM"/>
    </source>
</evidence>
<gene>
    <name evidence="1" type="ORF">N482_00055</name>
</gene>
<evidence type="ECO:0000313" key="1">
    <source>
        <dbReference type="EMBL" id="KZN58813.1"/>
    </source>
</evidence>
<dbReference type="AlphaFoldDB" id="A0A167I291"/>
<comment type="caution">
    <text evidence="1">The sequence shown here is derived from an EMBL/GenBank/DDBJ whole genome shotgun (WGS) entry which is preliminary data.</text>
</comment>
<reference evidence="1 2" key="1">
    <citation type="submission" date="2013-07" db="EMBL/GenBank/DDBJ databases">
        <title>Comparative Genomic and Metabolomic Analysis of Twelve Strains of Pseudoalteromonas luteoviolacea.</title>
        <authorList>
            <person name="Vynne N.G."/>
            <person name="Mansson M."/>
            <person name="Gram L."/>
        </authorList>
    </citation>
    <scope>NUCLEOTIDE SEQUENCE [LARGE SCALE GENOMIC DNA]</scope>
    <source>
        <strain evidence="1 2">NCIMB 1942</strain>
    </source>
</reference>
<name>A0A167I291_9GAMM</name>
<sequence>MVTHDLNLAMRAKRTIEIRGGILKERSGIHYAARWRAEAIG</sequence>
<dbReference type="PATRIC" id="fig|1365253.3.peg.11"/>
<proteinExistence type="predicted"/>
<organism evidence="1 2">
    <name type="scientific">Pseudoalteromonas luteoviolacea NCIMB 1942</name>
    <dbReference type="NCBI Taxonomy" id="1365253"/>
    <lineage>
        <taxon>Bacteria</taxon>
        <taxon>Pseudomonadati</taxon>
        <taxon>Pseudomonadota</taxon>
        <taxon>Gammaproteobacteria</taxon>
        <taxon>Alteromonadales</taxon>
        <taxon>Pseudoalteromonadaceae</taxon>
        <taxon>Pseudoalteromonas</taxon>
    </lineage>
</organism>